<dbReference type="Proteomes" id="UP000789901">
    <property type="component" value="Unassembled WGS sequence"/>
</dbReference>
<keyword evidence="4" id="KW-1185">Reference proteome</keyword>
<comment type="caution">
    <text evidence="3">The sequence shown here is derived from an EMBL/GenBank/DDBJ whole genome shotgun (WGS) entry which is preliminary data.</text>
</comment>
<dbReference type="PANTHER" id="PTHR43157">
    <property type="entry name" value="PHOSPHATIDYLINOSITOL-GLYCAN BIOSYNTHESIS CLASS F PROTEIN-RELATED"/>
    <property type="match status" value="1"/>
</dbReference>
<dbReference type="SUPFAM" id="SSF51735">
    <property type="entry name" value="NAD(P)-binding Rossmann-fold domains"/>
    <property type="match status" value="1"/>
</dbReference>
<evidence type="ECO:0000256" key="2">
    <source>
        <dbReference type="SAM" id="SignalP"/>
    </source>
</evidence>
<name>A0ABN7UDS4_GIGMA</name>
<accession>A0ABN7UDS4</accession>
<feature type="chain" id="PRO_5045868376" evidence="2">
    <location>
        <begin position="24"/>
        <end position="347"/>
    </location>
</feature>
<keyword evidence="2" id="KW-0732">Signal</keyword>
<organism evidence="3 4">
    <name type="scientific">Gigaspora margarita</name>
    <dbReference type="NCBI Taxonomy" id="4874"/>
    <lineage>
        <taxon>Eukaryota</taxon>
        <taxon>Fungi</taxon>
        <taxon>Fungi incertae sedis</taxon>
        <taxon>Mucoromycota</taxon>
        <taxon>Glomeromycotina</taxon>
        <taxon>Glomeromycetes</taxon>
        <taxon>Diversisporales</taxon>
        <taxon>Gigasporaceae</taxon>
        <taxon>Gigaspora</taxon>
    </lineage>
</organism>
<evidence type="ECO:0000256" key="1">
    <source>
        <dbReference type="ARBA" id="ARBA00023002"/>
    </source>
</evidence>
<proteinExistence type="predicted"/>
<protein>
    <submittedName>
        <fullName evidence="3">38925_t:CDS:1</fullName>
    </submittedName>
</protein>
<sequence length="347" mass="39322">MNYQGLNLIFLLCLIAFSIYGDAYNFEEYIVKCCESPGESPGWTNSIYQFPSVNTISRNEISTDIDCCAACVKNPTCNGWAFSQNECYLDVDKSPSPEICNSSTVDESSSQAPYEASGTIRCNEGCNLRREHLCLARIISSYNPKRLILPIRNKKNGELLLEYIKTFKDGNVECIELWDMDLADLHSVKNFADKFIKEIGELHYLWNNAGICGEIVKTKDDFEQHFQVNHLSHFLLTSLLISTIKNSATPEYPYIISTACHPGFISTNLGSNNFFTNFILRFGKSPDIGAINVMYPALDPNIDEGGKYFEDCKEVKPNDQALDEELAKKFWEKCEEILNNYDSNLLK</sequence>
<dbReference type="EMBL" id="CAJVQB010001668">
    <property type="protein sequence ID" value="CAG8545449.1"/>
    <property type="molecule type" value="Genomic_DNA"/>
</dbReference>
<dbReference type="Gene3D" id="3.40.50.720">
    <property type="entry name" value="NAD(P)-binding Rossmann-like Domain"/>
    <property type="match status" value="2"/>
</dbReference>
<dbReference type="InterPro" id="IPR002347">
    <property type="entry name" value="SDR_fam"/>
</dbReference>
<feature type="signal peptide" evidence="2">
    <location>
        <begin position="1"/>
        <end position="23"/>
    </location>
</feature>
<evidence type="ECO:0000313" key="4">
    <source>
        <dbReference type="Proteomes" id="UP000789901"/>
    </source>
</evidence>
<dbReference type="Gene3D" id="3.50.4.10">
    <property type="entry name" value="Hepatocyte Growth Factor"/>
    <property type="match status" value="1"/>
</dbReference>
<evidence type="ECO:0000313" key="3">
    <source>
        <dbReference type="EMBL" id="CAG8545449.1"/>
    </source>
</evidence>
<dbReference type="InterPro" id="IPR036291">
    <property type="entry name" value="NAD(P)-bd_dom_sf"/>
</dbReference>
<keyword evidence="1" id="KW-0560">Oxidoreductase</keyword>
<dbReference type="PANTHER" id="PTHR43157:SF31">
    <property type="entry name" value="PHOSPHATIDYLINOSITOL-GLYCAN BIOSYNTHESIS CLASS F PROTEIN"/>
    <property type="match status" value="1"/>
</dbReference>
<gene>
    <name evidence="3" type="ORF">GMARGA_LOCUS4295</name>
</gene>
<reference evidence="3 4" key="1">
    <citation type="submission" date="2021-06" db="EMBL/GenBank/DDBJ databases">
        <authorList>
            <person name="Kallberg Y."/>
            <person name="Tangrot J."/>
            <person name="Rosling A."/>
        </authorList>
    </citation>
    <scope>NUCLEOTIDE SEQUENCE [LARGE SCALE GENOMIC DNA]</scope>
    <source>
        <strain evidence="3 4">120-4 pot B 10/14</strain>
    </source>
</reference>
<dbReference type="Pfam" id="PF00106">
    <property type="entry name" value="adh_short"/>
    <property type="match status" value="1"/>
</dbReference>